<protein>
    <submittedName>
        <fullName evidence="1">Uncharacterized protein</fullName>
    </submittedName>
</protein>
<name>A0ABS4HUY8_9BACL</name>
<evidence type="ECO:0000313" key="1">
    <source>
        <dbReference type="EMBL" id="MBP1962452.1"/>
    </source>
</evidence>
<evidence type="ECO:0000313" key="2">
    <source>
        <dbReference type="Proteomes" id="UP001519344"/>
    </source>
</evidence>
<proteinExistence type="predicted"/>
<keyword evidence="2" id="KW-1185">Reference proteome</keyword>
<reference evidence="1 2" key="1">
    <citation type="submission" date="2021-03" db="EMBL/GenBank/DDBJ databases">
        <title>Genomic Encyclopedia of Type Strains, Phase IV (KMG-IV): sequencing the most valuable type-strain genomes for metagenomic binning, comparative biology and taxonomic classification.</title>
        <authorList>
            <person name="Goeker M."/>
        </authorList>
    </citation>
    <scope>NUCLEOTIDE SEQUENCE [LARGE SCALE GENOMIC DNA]</scope>
    <source>
        <strain evidence="1 2">DSM 24950</strain>
    </source>
</reference>
<comment type="caution">
    <text evidence="1">The sequence shown here is derived from an EMBL/GenBank/DDBJ whole genome shotgun (WGS) entry which is preliminary data.</text>
</comment>
<dbReference type="EMBL" id="JAGGKV010000003">
    <property type="protein sequence ID" value="MBP1962452.1"/>
    <property type="molecule type" value="Genomic_DNA"/>
</dbReference>
<accession>A0ABS4HUY8</accession>
<organism evidence="1 2">
    <name type="scientific">Paenibacillus aceris</name>
    <dbReference type="NCBI Taxonomy" id="869555"/>
    <lineage>
        <taxon>Bacteria</taxon>
        <taxon>Bacillati</taxon>
        <taxon>Bacillota</taxon>
        <taxon>Bacilli</taxon>
        <taxon>Bacillales</taxon>
        <taxon>Paenibacillaceae</taxon>
        <taxon>Paenibacillus</taxon>
    </lineage>
</organism>
<dbReference type="Proteomes" id="UP001519344">
    <property type="component" value="Unassembled WGS sequence"/>
</dbReference>
<gene>
    <name evidence="1" type="ORF">J2Z65_001651</name>
</gene>
<dbReference type="RefSeq" id="WP_167062043.1">
    <property type="nucleotide sequence ID" value="NZ_JAAOZR010000024.1"/>
</dbReference>
<sequence>MAWINMLEREQLTVKLDNKDEMALLEVNDGGISPNYVTIRLNENEIDELIEALQRIKQAIQ</sequence>